<keyword evidence="1" id="KW-1133">Transmembrane helix</keyword>
<proteinExistence type="predicted"/>
<evidence type="ECO:0000256" key="1">
    <source>
        <dbReference type="SAM" id="Phobius"/>
    </source>
</evidence>
<name>A0A369CJY6_9GAMM</name>
<reference evidence="2 3" key="1">
    <citation type="submission" date="2018-07" db="EMBL/GenBank/DDBJ databases">
        <title>Genomic Encyclopedia of Type Strains, Phase IV (KMG-IV): sequencing the most valuable type-strain genomes for metagenomic binning, comparative biology and taxonomic classification.</title>
        <authorList>
            <person name="Goeker M."/>
        </authorList>
    </citation>
    <scope>NUCLEOTIDE SEQUENCE [LARGE SCALE GENOMIC DNA]</scope>
    <source>
        <strain evidence="2 3">DSM 26407</strain>
    </source>
</reference>
<dbReference type="Proteomes" id="UP000252707">
    <property type="component" value="Unassembled WGS sequence"/>
</dbReference>
<protein>
    <submittedName>
        <fullName evidence="2">Uncharacterized protein</fullName>
    </submittedName>
</protein>
<dbReference type="RefSeq" id="WP_114277670.1">
    <property type="nucleotide sequence ID" value="NZ_QPJY01000001.1"/>
</dbReference>
<evidence type="ECO:0000313" key="3">
    <source>
        <dbReference type="Proteomes" id="UP000252707"/>
    </source>
</evidence>
<comment type="caution">
    <text evidence="2">The sequence shown here is derived from an EMBL/GenBank/DDBJ whole genome shotgun (WGS) entry which is preliminary data.</text>
</comment>
<keyword evidence="3" id="KW-1185">Reference proteome</keyword>
<gene>
    <name evidence="2" type="ORF">DFQ59_10155</name>
</gene>
<accession>A0A369CJY6</accession>
<keyword evidence="1" id="KW-0812">Transmembrane</keyword>
<evidence type="ECO:0000313" key="2">
    <source>
        <dbReference type="EMBL" id="RCX32757.1"/>
    </source>
</evidence>
<dbReference type="EMBL" id="QPJY01000001">
    <property type="protein sequence ID" value="RCX32757.1"/>
    <property type="molecule type" value="Genomic_DNA"/>
</dbReference>
<keyword evidence="1" id="KW-0472">Membrane</keyword>
<dbReference type="AlphaFoldDB" id="A0A369CJY6"/>
<organism evidence="2 3">
    <name type="scientific">Thioalbus denitrificans</name>
    <dbReference type="NCBI Taxonomy" id="547122"/>
    <lineage>
        <taxon>Bacteria</taxon>
        <taxon>Pseudomonadati</taxon>
        <taxon>Pseudomonadota</taxon>
        <taxon>Gammaproteobacteria</taxon>
        <taxon>Chromatiales</taxon>
        <taxon>Ectothiorhodospiraceae</taxon>
        <taxon>Thioalbus</taxon>
    </lineage>
</organism>
<sequence>MGNRVAVWVLTAVAGVAFLAMVKIMADMSDHMERMTGQVAELSADVKGMRASVDHMAEAVLQGSRQMQQVNPMQMVPGMAPGQPQR</sequence>
<feature type="transmembrane region" description="Helical" evidence="1">
    <location>
        <begin position="6"/>
        <end position="26"/>
    </location>
</feature>